<evidence type="ECO:0000313" key="2">
    <source>
        <dbReference type="EMBL" id="KAH3874015.1"/>
    </source>
</evidence>
<dbReference type="EMBL" id="JAIWYP010000002">
    <property type="protein sequence ID" value="KAH3874015.1"/>
    <property type="molecule type" value="Genomic_DNA"/>
</dbReference>
<protein>
    <submittedName>
        <fullName evidence="2">Uncharacterized protein</fullName>
    </submittedName>
</protein>
<accession>A0A9D4MD62</accession>
<dbReference type="Proteomes" id="UP000828390">
    <property type="component" value="Unassembled WGS sequence"/>
</dbReference>
<dbReference type="AlphaFoldDB" id="A0A9D4MD62"/>
<name>A0A9D4MD62_DREPO</name>
<reference evidence="2" key="1">
    <citation type="journal article" date="2019" name="bioRxiv">
        <title>The Genome of the Zebra Mussel, Dreissena polymorpha: A Resource for Invasive Species Research.</title>
        <authorList>
            <person name="McCartney M.A."/>
            <person name="Auch B."/>
            <person name="Kono T."/>
            <person name="Mallez S."/>
            <person name="Zhang Y."/>
            <person name="Obille A."/>
            <person name="Becker A."/>
            <person name="Abrahante J.E."/>
            <person name="Garbe J."/>
            <person name="Badalamenti J.P."/>
            <person name="Herman A."/>
            <person name="Mangelson H."/>
            <person name="Liachko I."/>
            <person name="Sullivan S."/>
            <person name="Sone E.D."/>
            <person name="Koren S."/>
            <person name="Silverstein K.A.T."/>
            <person name="Beckman K.B."/>
            <person name="Gohl D.M."/>
        </authorList>
    </citation>
    <scope>NUCLEOTIDE SEQUENCE</scope>
    <source>
        <strain evidence="2">Duluth1</strain>
        <tissue evidence="2">Whole animal</tissue>
    </source>
</reference>
<proteinExistence type="predicted"/>
<comment type="caution">
    <text evidence="2">The sequence shown here is derived from an EMBL/GenBank/DDBJ whole genome shotgun (WGS) entry which is preliminary data.</text>
</comment>
<feature type="compositionally biased region" description="Basic and acidic residues" evidence="1">
    <location>
        <begin position="28"/>
        <end position="52"/>
    </location>
</feature>
<evidence type="ECO:0000313" key="3">
    <source>
        <dbReference type="Proteomes" id="UP000828390"/>
    </source>
</evidence>
<feature type="compositionally biased region" description="Polar residues" evidence="1">
    <location>
        <begin position="15"/>
        <end position="24"/>
    </location>
</feature>
<organism evidence="2 3">
    <name type="scientific">Dreissena polymorpha</name>
    <name type="common">Zebra mussel</name>
    <name type="synonym">Mytilus polymorpha</name>
    <dbReference type="NCBI Taxonomy" id="45954"/>
    <lineage>
        <taxon>Eukaryota</taxon>
        <taxon>Metazoa</taxon>
        <taxon>Spiralia</taxon>
        <taxon>Lophotrochozoa</taxon>
        <taxon>Mollusca</taxon>
        <taxon>Bivalvia</taxon>
        <taxon>Autobranchia</taxon>
        <taxon>Heteroconchia</taxon>
        <taxon>Euheterodonta</taxon>
        <taxon>Imparidentia</taxon>
        <taxon>Neoheterodontei</taxon>
        <taxon>Myida</taxon>
        <taxon>Dreissenoidea</taxon>
        <taxon>Dreissenidae</taxon>
        <taxon>Dreissena</taxon>
    </lineage>
</organism>
<feature type="compositionally biased region" description="Basic and acidic residues" evidence="1">
    <location>
        <begin position="84"/>
        <end position="101"/>
    </location>
</feature>
<gene>
    <name evidence="2" type="ORF">DPMN_037256</name>
</gene>
<keyword evidence="3" id="KW-1185">Reference proteome</keyword>
<feature type="compositionally biased region" description="Polar residues" evidence="1">
    <location>
        <begin position="54"/>
        <end position="81"/>
    </location>
</feature>
<reference evidence="2" key="2">
    <citation type="submission" date="2020-11" db="EMBL/GenBank/DDBJ databases">
        <authorList>
            <person name="McCartney M.A."/>
            <person name="Auch B."/>
            <person name="Kono T."/>
            <person name="Mallez S."/>
            <person name="Becker A."/>
            <person name="Gohl D.M."/>
            <person name="Silverstein K.A.T."/>
            <person name="Koren S."/>
            <person name="Bechman K.B."/>
            <person name="Herman A."/>
            <person name="Abrahante J.E."/>
            <person name="Garbe J."/>
        </authorList>
    </citation>
    <scope>NUCLEOTIDE SEQUENCE</scope>
    <source>
        <strain evidence="2">Duluth1</strain>
        <tissue evidence="2">Whole animal</tissue>
    </source>
</reference>
<sequence>MGILERLEPQAATVAKSQKNGRTNEQTDEQKKGRTNGRTKEETNEQRHHELHGTIQSRNSVSGNVLLQNEQPKASLNSVQDEQIDGRTNELTDGRTDELNKGRTGARTNEGTTEGTDGHMHMLTAQTNMGRHLTHIN</sequence>
<feature type="compositionally biased region" description="Polar residues" evidence="1">
    <location>
        <begin position="106"/>
        <end position="115"/>
    </location>
</feature>
<feature type="region of interest" description="Disordered" evidence="1">
    <location>
        <begin position="1"/>
        <end position="118"/>
    </location>
</feature>
<evidence type="ECO:0000256" key="1">
    <source>
        <dbReference type="SAM" id="MobiDB-lite"/>
    </source>
</evidence>